<gene>
    <name evidence="1" type="ORF">BCR44DRAFT_41774</name>
</gene>
<evidence type="ECO:0008006" key="3">
    <source>
        <dbReference type="Google" id="ProtNLM"/>
    </source>
</evidence>
<evidence type="ECO:0000313" key="2">
    <source>
        <dbReference type="Proteomes" id="UP000193411"/>
    </source>
</evidence>
<reference evidence="1 2" key="1">
    <citation type="submission" date="2016-07" db="EMBL/GenBank/DDBJ databases">
        <title>Pervasive Adenine N6-methylation of Active Genes in Fungi.</title>
        <authorList>
            <consortium name="DOE Joint Genome Institute"/>
            <person name="Mondo S.J."/>
            <person name="Dannebaum R.O."/>
            <person name="Kuo R.C."/>
            <person name="Labutti K."/>
            <person name="Haridas S."/>
            <person name="Kuo A."/>
            <person name="Salamov A."/>
            <person name="Ahrendt S.R."/>
            <person name="Lipzen A."/>
            <person name="Sullivan W."/>
            <person name="Andreopoulos W.B."/>
            <person name="Clum A."/>
            <person name="Lindquist E."/>
            <person name="Daum C."/>
            <person name="Ramamoorthy G.K."/>
            <person name="Gryganskyi A."/>
            <person name="Culley D."/>
            <person name="Magnuson J.K."/>
            <person name="James T.Y."/>
            <person name="O'Malley M.A."/>
            <person name="Stajich J.E."/>
            <person name="Spatafora J.W."/>
            <person name="Visel A."/>
            <person name="Grigoriev I.V."/>
        </authorList>
    </citation>
    <scope>NUCLEOTIDE SEQUENCE [LARGE SCALE GENOMIC DNA]</scope>
    <source>
        <strain evidence="1 2">PL171</strain>
    </source>
</reference>
<dbReference type="Proteomes" id="UP000193411">
    <property type="component" value="Unassembled WGS sequence"/>
</dbReference>
<dbReference type="STRING" id="765915.A0A1Y2HGL7"/>
<keyword evidence="2" id="KW-1185">Reference proteome</keyword>
<organism evidence="1 2">
    <name type="scientific">Catenaria anguillulae PL171</name>
    <dbReference type="NCBI Taxonomy" id="765915"/>
    <lineage>
        <taxon>Eukaryota</taxon>
        <taxon>Fungi</taxon>
        <taxon>Fungi incertae sedis</taxon>
        <taxon>Blastocladiomycota</taxon>
        <taxon>Blastocladiomycetes</taxon>
        <taxon>Blastocladiales</taxon>
        <taxon>Catenariaceae</taxon>
        <taxon>Catenaria</taxon>
    </lineage>
</organism>
<accession>A0A1Y2HGL7</accession>
<proteinExistence type="predicted"/>
<evidence type="ECO:0000313" key="1">
    <source>
        <dbReference type="EMBL" id="ORZ33736.1"/>
    </source>
</evidence>
<name>A0A1Y2HGL7_9FUNG</name>
<dbReference type="AlphaFoldDB" id="A0A1Y2HGL7"/>
<sequence>MAPLAALVRMTHSSDSQSPLLAACATGRVDVLESKWDVWDGKAVRMEAAQVASEFGQVHILVWLHQHGHIRGSMEYGVLINDCLNQASARGHVFVLQWWRDCGLTDLYMHEPLSVRTAVSHGQVNVLDWWMANVPAGLSGIPATAGSWGALAQLATEAGHASELEQILQRRGPARLREEWDRIQYVCSLFDAVELSTPGMALFDSLWWLMHSDLDTSQVQVDIIYGAAGECAAFWNPLLLDMCRRAGYLKRSLNLDRVILASMSVLVLEWAAAYSKLALEYTHEALTSLTKETCIPILEWWRHSGLPVKFAVEDLQQAHFDDAIRTWWLESGLL</sequence>
<comment type="caution">
    <text evidence="1">The sequence shown here is derived from an EMBL/GenBank/DDBJ whole genome shotgun (WGS) entry which is preliminary data.</text>
</comment>
<dbReference type="EMBL" id="MCFL01000033">
    <property type="protein sequence ID" value="ORZ33736.1"/>
    <property type="molecule type" value="Genomic_DNA"/>
</dbReference>
<protein>
    <recommendedName>
        <fullName evidence="3">Ankyrin repeat-containing domain protein</fullName>
    </recommendedName>
</protein>